<accession>A0AAE1I070</accession>
<evidence type="ECO:0000313" key="3">
    <source>
        <dbReference type="EMBL" id="KAK3931112.1"/>
    </source>
</evidence>
<evidence type="ECO:0000256" key="2">
    <source>
        <dbReference type="SAM" id="MobiDB-lite"/>
    </source>
</evidence>
<dbReference type="Gene3D" id="3.30.1140.40">
    <property type="entry name" value="Tctex-1"/>
    <property type="match status" value="1"/>
</dbReference>
<gene>
    <name evidence="3" type="ORF">KUF71_025092</name>
</gene>
<dbReference type="EMBL" id="JAHWGI010001418">
    <property type="protein sequence ID" value="KAK3931112.1"/>
    <property type="molecule type" value="Genomic_DNA"/>
</dbReference>
<reference evidence="3" key="2">
    <citation type="journal article" date="2023" name="BMC Genomics">
        <title>Pest status, molecular evolution, and epigenetic factors derived from the genome assembly of Frankliniella fusca, a thysanopteran phytovirus vector.</title>
        <authorList>
            <person name="Catto M.A."/>
            <person name="Labadie P.E."/>
            <person name="Jacobson A.L."/>
            <person name="Kennedy G.G."/>
            <person name="Srinivasan R."/>
            <person name="Hunt B.G."/>
        </authorList>
    </citation>
    <scope>NUCLEOTIDE SEQUENCE</scope>
    <source>
        <strain evidence="3">PL_HMW_Pooled</strain>
    </source>
</reference>
<feature type="region of interest" description="Disordered" evidence="2">
    <location>
        <begin position="123"/>
        <end position="173"/>
    </location>
</feature>
<dbReference type="GO" id="GO:0007018">
    <property type="term" value="P:microtubule-based movement"/>
    <property type="evidence" value="ECO:0007669"/>
    <property type="project" value="TreeGrafter"/>
</dbReference>
<evidence type="ECO:0000256" key="1">
    <source>
        <dbReference type="ARBA" id="ARBA00005361"/>
    </source>
</evidence>
<dbReference type="AlphaFoldDB" id="A0AAE1I070"/>
<comment type="similarity">
    <text evidence="1">Belongs to the dynein light chain Tctex-type family.</text>
</comment>
<evidence type="ECO:0000313" key="4">
    <source>
        <dbReference type="Proteomes" id="UP001219518"/>
    </source>
</evidence>
<dbReference type="GO" id="GO:0045505">
    <property type="term" value="F:dynein intermediate chain binding"/>
    <property type="evidence" value="ECO:0007669"/>
    <property type="project" value="TreeGrafter"/>
</dbReference>
<dbReference type="CDD" id="cd21451">
    <property type="entry name" value="DLC-like_TCTEX1D"/>
    <property type="match status" value="1"/>
</dbReference>
<dbReference type="PANTHER" id="PTHR21255">
    <property type="entry name" value="T-COMPLEX-ASSOCIATED-TESTIS-EXPRESSED 1/ DYNEIN LIGHT CHAIN"/>
    <property type="match status" value="1"/>
</dbReference>
<feature type="compositionally biased region" description="Polar residues" evidence="2">
    <location>
        <begin position="15"/>
        <end position="26"/>
    </location>
</feature>
<proteinExistence type="inferred from homology"/>
<feature type="compositionally biased region" description="Gly residues" evidence="2">
    <location>
        <begin position="126"/>
        <end position="142"/>
    </location>
</feature>
<dbReference type="GO" id="GO:0005737">
    <property type="term" value="C:cytoplasm"/>
    <property type="evidence" value="ECO:0007669"/>
    <property type="project" value="TreeGrafter"/>
</dbReference>
<name>A0AAE1I070_9NEOP</name>
<dbReference type="Pfam" id="PF03645">
    <property type="entry name" value="Tctex-1"/>
    <property type="match status" value="1"/>
</dbReference>
<reference evidence="3" key="1">
    <citation type="submission" date="2021-07" db="EMBL/GenBank/DDBJ databases">
        <authorList>
            <person name="Catto M.A."/>
            <person name="Jacobson A."/>
            <person name="Kennedy G."/>
            <person name="Labadie P."/>
            <person name="Hunt B.G."/>
            <person name="Srinivasan R."/>
        </authorList>
    </citation>
    <scope>NUCLEOTIDE SEQUENCE</scope>
    <source>
        <strain evidence="3">PL_HMW_Pooled</strain>
        <tissue evidence="3">Head</tissue>
    </source>
</reference>
<comment type="caution">
    <text evidence="3">The sequence shown here is derived from an EMBL/GenBank/DDBJ whole genome shotgun (WGS) entry which is preliminary data.</text>
</comment>
<dbReference type="GO" id="GO:0005868">
    <property type="term" value="C:cytoplasmic dynein complex"/>
    <property type="evidence" value="ECO:0007669"/>
    <property type="project" value="TreeGrafter"/>
</dbReference>
<dbReference type="Proteomes" id="UP001219518">
    <property type="component" value="Unassembled WGS sequence"/>
</dbReference>
<feature type="region of interest" description="Disordered" evidence="2">
    <location>
        <begin position="15"/>
        <end position="43"/>
    </location>
</feature>
<protein>
    <submittedName>
        <fullName evidence="3">Tctex1 domain-containing protein 1</fullName>
    </submittedName>
</protein>
<dbReference type="InterPro" id="IPR005334">
    <property type="entry name" value="Tctex-1-like"/>
</dbReference>
<dbReference type="PANTHER" id="PTHR21255:SF65">
    <property type="entry name" value="TCTEX1 DOMAIN-CONTAINING PROTEIN 2"/>
    <property type="match status" value="1"/>
</dbReference>
<sequence>MLQAELLGSRLFSLSPSKTSRASGSLSLPKPTASGGRASKASNSVRIAVDSSTGRAAGGAALKASKSRVTIASDRSRVSLGQCDARIRQRSLDSMNASGMDFDEKRLRRRSQLSLGAVVTAPAAGVTGGGGGEGGGGVGGSKGTKPLEGRPPGPNGDCAAEVAAGADRPPYGGLGDRPWPVEGYALPSREKIPECLAKLLRELPDPRELAPLVRSAVTSAMEPSRYALNFKSTTKVRRVGLLPLIHVIKASGMRVGRPKEEGGDKPTATCQLQPREVPSWRRVRVVVQEALAAGLTDLAYSSQMCANACRVLAAVILQRVKKLNFDRYRLAAHVRIAQRLNQGMSLSVSCLWADGVDRFAYAQFENATLSAQAILFLVYRD</sequence>
<organism evidence="3 4">
    <name type="scientific">Frankliniella fusca</name>
    <dbReference type="NCBI Taxonomy" id="407009"/>
    <lineage>
        <taxon>Eukaryota</taxon>
        <taxon>Metazoa</taxon>
        <taxon>Ecdysozoa</taxon>
        <taxon>Arthropoda</taxon>
        <taxon>Hexapoda</taxon>
        <taxon>Insecta</taxon>
        <taxon>Pterygota</taxon>
        <taxon>Neoptera</taxon>
        <taxon>Paraneoptera</taxon>
        <taxon>Thysanoptera</taxon>
        <taxon>Terebrantia</taxon>
        <taxon>Thripoidea</taxon>
        <taxon>Thripidae</taxon>
        <taxon>Frankliniella</taxon>
    </lineage>
</organism>
<dbReference type="InterPro" id="IPR038586">
    <property type="entry name" value="Tctex-1-like_sf"/>
</dbReference>
<keyword evidence="4" id="KW-1185">Reference proteome</keyword>